<gene>
    <name evidence="1" type="ORF">BSFP_067090</name>
</gene>
<dbReference type="SUPFAM" id="SSF53720">
    <property type="entry name" value="ALDH-like"/>
    <property type="match status" value="1"/>
</dbReference>
<dbReference type="AlphaFoldDB" id="A0A1Y1BXF3"/>
<dbReference type="Proteomes" id="UP000218432">
    <property type="component" value="Chromosome 3"/>
</dbReference>
<evidence type="ECO:0000313" key="2">
    <source>
        <dbReference type="Proteomes" id="UP000218432"/>
    </source>
</evidence>
<dbReference type="GO" id="GO:0016620">
    <property type="term" value="F:oxidoreductase activity, acting on the aldehyde or oxo group of donors, NAD or NADP as acceptor"/>
    <property type="evidence" value="ECO:0007669"/>
    <property type="project" value="InterPro"/>
</dbReference>
<evidence type="ECO:0008006" key="3">
    <source>
        <dbReference type="Google" id="ProtNLM"/>
    </source>
</evidence>
<reference evidence="1 2" key="1">
    <citation type="journal article" date="2017" name="Genome Announc.">
        <title>Complete Genome Sequence of Burkholderia stabilis FERMP-21014.</title>
        <authorList>
            <person name="Konishi K."/>
            <person name="Kumagai T."/>
            <person name="Sakasegawa S."/>
            <person name="Tamura T."/>
        </authorList>
    </citation>
    <scope>NUCLEOTIDE SEQUENCE [LARGE SCALE GENOMIC DNA]</scope>
    <source>
        <strain evidence="1 2">FERMP-21014</strain>
    </source>
</reference>
<sequence>MPAVRDEIFGPVLTVQTFDDEALALAAHCG</sequence>
<proteinExistence type="predicted"/>
<dbReference type="EMBL" id="AP018113">
    <property type="protein sequence ID" value="BAX63836.1"/>
    <property type="molecule type" value="Genomic_DNA"/>
</dbReference>
<organism evidence="1 2">
    <name type="scientific">Burkholderia stabilis</name>
    <dbReference type="NCBI Taxonomy" id="95485"/>
    <lineage>
        <taxon>Bacteria</taxon>
        <taxon>Pseudomonadati</taxon>
        <taxon>Pseudomonadota</taxon>
        <taxon>Betaproteobacteria</taxon>
        <taxon>Burkholderiales</taxon>
        <taxon>Burkholderiaceae</taxon>
        <taxon>Burkholderia</taxon>
        <taxon>Burkholderia cepacia complex</taxon>
    </lineage>
</organism>
<dbReference type="InterPro" id="IPR016161">
    <property type="entry name" value="Ald_DH/histidinol_DH"/>
</dbReference>
<dbReference type="InterPro" id="IPR016163">
    <property type="entry name" value="Ald_DH_C"/>
</dbReference>
<dbReference type="Gene3D" id="3.40.309.10">
    <property type="entry name" value="Aldehyde Dehydrogenase, Chain A, domain 2"/>
    <property type="match status" value="1"/>
</dbReference>
<protein>
    <recommendedName>
        <fullName evidence="3">Aldehyde dehydrogenase domain-containing protein</fullName>
    </recommendedName>
</protein>
<evidence type="ECO:0000313" key="1">
    <source>
        <dbReference type="EMBL" id="BAX63836.1"/>
    </source>
</evidence>
<accession>A0A1Y1BXF3</accession>
<name>A0A1Y1BXF3_9BURK</name>